<keyword evidence="3" id="KW-0378">Hydrolase</keyword>
<sequence length="636" mass="68549">MKTSASPERKATWMLVLLPLCALLLLAMLGLQPSSRATAASSSTAEQAFTQASQESGVPAELLKALCQMEGHLSMHGGEPSVSEGYGCMNLVHTDSTDGCKGLAENRGDVCTHHFTRKQIDTLGHSAQLLHVSSDQIKTDFAINIRAGAAILHEQAISLSSTHTLPTQLADWYGAVAAYSNATIPSTATMYADAVFKLLQSGFTATTDSGETVTLSPQSVTPNHATLHINAKGDATLPAGCTSDKAEYAPAINCILDQKTHDCNTTADNQPCNYESANRPQDLDISRIVIHDVEGSALAALATFQALTSVVSTHYIVDTDGTVYQVLRNEDIGYQAGNYWYNQHSIGIEHAGFDATGYKWYNATQYLASAKLVAYLIKQYHIPFNHDYIVSHGAIPAPTLGTSPNHVDPGPYWLWEYYGKLIAQQQVSLPPISRHAGLVTLLPPSGRKPLGSNGTETQDNFNFFSLYTGPSTTSGLIPHTGNTSDITDETTNVETTISYYYSDRKVDEAGTGKIMYKIWYGEEDQPDATPPNNHYAHVKQAWLAVPSGAAVEGVGSGDVVFLNQQSATVAPIYGRPATQAVGYQTYQIGEAPNGALFVSAATATITESDGTQTQWYEINFNHRQAWVPASEITKAK</sequence>
<dbReference type="Pfam" id="PF01510">
    <property type="entry name" value="Amidase_2"/>
    <property type="match status" value="1"/>
</dbReference>
<reference evidence="7" key="1">
    <citation type="submission" date="2020-10" db="EMBL/GenBank/DDBJ databases">
        <title>Taxonomic study of unclassified bacteria belonging to the class Ktedonobacteria.</title>
        <authorList>
            <person name="Yabe S."/>
            <person name="Wang C.M."/>
            <person name="Zheng Y."/>
            <person name="Sakai Y."/>
            <person name="Cavaletti L."/>
            <person name="Monciardini P."/>
            <person name="Donadio S."/>
        </authorList>
    </citation>
    <scope>NUCLEOTIDE SEQUENCE</scope>
    <source>
        <strain evidence="7">ID150040</strain>
    </source>
</reference>
<comment type="catalytic activity">
    <reaction evidence="1">
        <text>Hydrolyzes the link between N-acetylmuramoyl residues and L-amino acid residues in certain cell-wall glycopeptides.</text>
        <dbReference type="EC" id="3.5.1.28"/>
    </reaction>
</comment>
<dbReference type="Gene3D" id="3.40.80.10">
    <property type="entry name" value="Peptidoglycan recognition protein-like"/>
    <property type="match status" value="1"/>
</dbReference>
<feature type="domain" description="N-acetylmuramoyl-L-alanine amidase" evidence="6">
    <location>
        <begin position="274"/>
        <end position="410"/>
    </location>
</feature>
<dbReference type="FunFam" id="3.40.80.10:FF:000006">
    <property type="entry name" value="N-acetylmuramoyl-L-alanine amidase"/>
    <property type="match status" value="1"/>
</dbReference>
<dbReference type="AlphaFoldDB" id="A0A8J3IP60"/>
<dbReference type="RefSeq" id="WP_220208393.1">
    <property type="nucleotide sequence ID" value="NZ_BNJK01000002.1"/>
</dbReference>
<dbReference type="GO" id="GO:0009254">
    <property type="term" value="P:peptidoglycan turnover"/>
    <property type="evidence" value="ECO:0007669"/>
    <property type="project" value="TreeGrafter"/>
</dbReference>
<keyword evidence="4" id="KW-0961">Cell wall biogenesis/degradation</keyword>
<protein>
    <recommendedName>
        <fullName evidence="2">N-acetylmuramoyl-L-alanine amidase</fullName>
        <ecNumber evidence="2">3.5.1.28</ecNumber>
    </recommendedName>
</protein>
<evidence type="ECO:0000313" key="7">
    <source>
        <dbReference type="EMBL" id="GHO97608.1"/>
    </source>
</evidence>
<accession>A0A8J3IP60</accession>
<dbReference type="GO" id="GO:0008745">
    <property type="term" value="F:N-acetylmuramoyl-L-alanine amidase activity"/>
    <property type="evidence" value="ECO:0007669"/>
    <property type="project" value="UniProtKB-EC"/>
</dbReference>
<dbReference type="InterPro" id="IPR051206">
    <property type="entry name" value="NAMLAA_amidase_2"/>
</dbReference>
<dbReference type="PANTHER" id="PTHR30417">
    <property type="entry name" value="N-ACETYLMURAMOYL-L-ALANINE AMIDASE AMID"/>
    <property type="match status" value="1"/>
</dbReference>
<dbReference type="SUPFAM" id="SSF55846">
    <property type="entry name" value="N-acetylmuramoyl-L-alanine amidase-like"/>
    <property type="match status" value="1"/>
</dbReference>
<dbReference type="CDD" id="cd06583">
    <property type="entry name" value="PGRP"/>
    <property type="match status" value="1"/>
</dbReference>
<feature type="chain" id="PRO_5035266850" description="N-acetylmuramoyl-L-alanine amidase" evidence="5">
    <location>
        <begin position="40"/>
        <end position="636"/>
    </location>
</feature>
<evidence type="ECO:0000256" key="5">
    <source>
        <dbReference type="SAM" id="SignalP"/>
    </source>
</evidence>
<dbReference type="SMART" id="SM00644">
    <property type="entry name" value="Ami_2"/>
    <property type="match status" value="1"/>
</dbReference>
<evidence type="ECO:0000256" key="3">
    <source>
        <dbReference type="ARBA" id="ARBA00022801"/>
    </source>
</evidence>
<dbReference type="GO" id="GO:0009253">
    <property type="term" value="P:peptidoglycan catabolic process"/>
    <property type="evidence" value="ECO:0007669"/>
    <property type="project" value="InterPro"/>
</dbReference>
<feature type="signal peptide" evidence="5">
    <location>
        <begin position="1"/>
        <end position="39"/>
    </location>
</feature>
<name>A0A8J3IP60_9CHLR</name>
<dbReference type="EMBL" id="BNJK01000002">
    <property type="protein sequence ID" value="GHO97608.1"/>
    <property type="molecule type" value="Genomic_DNA"/>
</dbReference>
<dbReference type="EC" id="3.5.1.28" evidence="2"/>
<evidence type="ECO:0000256" key="2">
    <source>
        <dbReference type="ARBA" id="ARBA00011901"/>
    </source>
</evidence>
<evidence type="ECO:0000313" key="8">
    <source>
        <dbReference type="Proteomes" id="UP000597444"/>
    </source>
</evidence>
<organism evidence="7 8">
    <name type="scientific">Reticulibacter mediterranei</name>
    <dbReference type="NCBI Taxonomy" id="2778369"/>
    <lineage>
        <taxon>Bacteria</taxon>
        <taxon>Bacillati</taxon>
        <taxon>Chloroflexota</taxon>
        <taxon>Ktedonobacteria</taxon>
        <taxon>Ktedonobacterales</taxon>
        <taxon>Reticulibacteraceae</taxon>
        <taxon>Reticulibacter</taxon>
    </lineage>
</organism>
<keyword evidence="8" id="KW-1185">Reference proteome</keyword>
<dbReference type="InterPro" id="IPR036505">
    <property type="entry name" value="Amidase/PGRP_sf"/>
</dbReference>
<comment type="caution">
    <text evidence="7">The sequence shown here is derived from an EMBL/GenBank/DDBJ whole genome shotgun (WGS) entry which is preliminary data.</text>
</comment>
<evidence type="ECO:0000256" key="4">
    <source>
        <dbReference type="ARBA" id="ARBA00023316"/>
    </source>
</evidence>
<dbReference type="InterPro" id="IPR002502">
    <property type="entry name" value="Amidase_domain"/>
</dbReference>
<evidence type="ECO:0000259" key="6">
    <source>
        <dbReference type="SMART" id="SM00644"/>
    </source>
</evidence>
<dbReference type="PANTHER" id="PTHR30417:SF1">
    <property type="entry name" value="N-ACETYLMURAMOYL-L-ALANINE AMIDASE AMID"/>
    <property type="match status" value="1"/>
</dbReference>
<gene>
    <name evidence="7" type="ORF">KSF_076560</name>
</gene>
<keyword evidence="5" id="KW-0732">Signal</keyword>
<evidence type="ECO:0000256" key="1">
    <source>
        <dbReference type="ARBA" id="ARBA00001561"/>
    </source>
</evidence>
<dbReference type="Proteomes" id="UP000597444">
    <property type="component" value="Unassembled WGS sequence"/>
</dbReference>
<dbReference type="GO" id="GO:0071555">
    <property type="term" value="P:cell wall organization"/>
    <property type="evidence" value="ECO:0007669"/>
    <property type="project" value="UniProtKB-KW"/>
</dbReference>
<proteinExistence type="predicted"/>